<sequence>MVSSWLGITGFAVLSLIANIVFLIGCISPATEDIALYRVNVALLANGLQRLAVVDSGNETELLRSPELATYWYWGMSGICDVFEMTGETRCRRAFPPTQNLRGILKESLRDRLGNDQEQLTNAIVASWNATLNNISPSRLAAKEAKFAAQSKASTALAILASVLDAAIALLALYGVHGIIDTSEHGGPAIIILFVGAALRVLSCGIAGWSSSGDNLSNLSSNERIGFRGEEHIFRWLQGRLPGWSYENWTSKLRKHTGFSEFGEPEWQYADFTYEDHSLQMQQMLQNAGVPVSPQWTARTTYHLEVKSTPAECDAKFYDIAAIRPSAYYGVATANLGKLEKREALSSEVEDRDGSRM</sequence>
<keyword evidence="1" id="KW-0472">Membrane</keyword>
<dbReference type="RefSeq" id="XP_070917848.1">
    <property type="nucleotide sequence ID" value="XM_071061747.1"/>
</dbReference>
<name>A0ABQ0GEC9_9PEZI</name>
<feature type="transmembrane region" description="Helical" evidence="1">
    <location>
        <begin position="189"/>
        <end position="209"/>
    </location>
</feature>
<keyword evidence="1" id="KW-0812">Transmembrane</keyword>
<dbReference type="EMBL" id="BAAFSV010000003">
    <property type="protein sequence ID" value="GAB1316117.1"/>
    <property type="molecule type" value="Genomic_DNA"/>
</dbReference>
<dbReference type="Proteomes" id="UP001628179">
    <property type="component" value="Unassembled WGS sequence"/>
</dbReference>
<keyword evidence="3" id="KW-1185">Reference proteome</keyword>
<proteinExistence type="predicted"/>
<evidence type="ECO:0000313" key="2">
    <source>
        <dbReference type="EMBL" id="GAB1316117.1"/>
    </source>
</evidence>
<feature type="transmembrane region" description="Helical" evidence="1">
    <location>
        <begin position="156"/>
        <end position="177"/>
    </location>
</feature>
<keyword evidence="1" id="KW-1133">Transmembrane helix</keyword>
<reference evidence="2 3" key="1">
    <citation type="submission" date="2024-09" db="EMBL/GenBank/DDBJ databases">
        <title>Itraconazole resistance in Madurella fahalii resulting from another homologue of gene encoding cytochrome P450 14-alpha sterol demethylase (CYP51).</title>
        <authorList>
            <person name="Yoshioka I."/>
            <person name="Fahal A.H."/>
            <person name="Kaneko S."/>
            <person name="Yaguchi T."/>
        </authorList>
    </citation>
    <scope>NUCLEOTIDE SEQUENCE [LARGE SCALE GENOMIC DNA]</scope>
    <source>
        <strain evidence="2 3">IFM 68171</strain>
    </source>
</reference>
<organism evidence="2 3">
    <name type="scientific">Madurella fahalii</name>
    <dbReference type="NCBI Taxonomy" id="1157608"/>
    <lineage>
        <taxon>Eukaryota</taxon>
        <taxon>Fungi</taxon>
        <taxon>Dikarya</taxon>
        <taxon>Ascomycota</taxon>
        <taxon>Pezizomycotina</taxon>
        <taxon>Sordariomycetes</taxon>
        <taxon>Sordariomycetidae</taxon>
        <taxon>Sordariales</taxon>
        <taxon>Sordariales incertae sedis</taxon>
        <taxon>Madurella</taxon>
    </lineage>
</organism>
<dbReference type="GeneID" id="98177070"/>
<accession>A0ABQ0GEC9</accession>
<evidence type="ECO:0000313" key="3">
    <source>
        <dbReference type="Proteomes" id="UP001628179"/>
    </source>
</evidence>
<gene>
    <name evidence="2" type="ORF">MFIFM68171_06327</name>
</gene>
<evidence type="ECO:0000256" key="1">
    <source>
        <dbReference type="SAM" id="Phobius"/>
    </source>
</evidence>
<comment type="caution">
    <text evidence="2">The sequence shown here is derived from an EMBL/GenBank/DDBJ whole genome shotgun (WGS) entry which is preliminary data.</text>
</comment>
<protein>
    <submittedName>
        <fullName evidence="2">Uncharacterized protein</fullName>
    </submittedName>
</protein>
<feature type="transmembrane region" description="Helical" evidence="1">
    <location>
        <begin position="6"/>
        <end position="28"/>
    </location>
</feature>